<feature type="compositionally biased region" description="Basic and acidic residues" evidence="1">
    <location>
        <begin position="320"/>
        <end position="348"/>
    </location>
</feature>
<dbReference type="PANTHER" id="PTHR22426:SF2">
    <property type="entry name" value="ARGININE_SERINE-RICH COILED-COIL PROTEIN 2"/>
    <property type="match status" value="1"/>
</dbReference>
<dbReference type="Proteomes" id="UP000236161">
    <property type="component" value="Unassembled WGS sequence"/>
</dbReference>
<dbReference type="PANTHER" id="PTHR22426">
    <property type="entry name" value="ARGININE_SERINE-RICH COILED-COIL PROTEIN 2"/>
    <property type="match status" value="1"/>
</dbReference>
<evidence type="ECO:0000256" key="1">
    <source>
        <dbReference type="SAM" id="MobiDB-lite"/>
    </source>
</evidence>
<dbReference type="EMBL" id="KZ451944">
    <property type="protein sequence ID" value="PKA59810.1"/>
    <property type="molecule type" value="Genomic_DNA"/>
</dbReference>
<dbReference type="AlphaFoldDB" id="A0A2I0AW98"/>
<proteinExistence type="predicted"/>
<protein>
    <recommendedName>
        <fullName evidence="2">Small acidic protein-like domain-containing protein</fullName>
    </recommendedName>
</protein>
<organism evidence="3 4">
    <name type="scientific">Apostasia shenzhenica</name>
    <dbReference type="NCBI Taxonomy" id="1088818"/>
    <lineage>
        <taxon>Eukaryota</taxon>
        <taxon>Viridiplantae</taxon>
        <taxon>Streptophyta</taxon>
        <taxon>Embryophyta</taxon>
        <taxon>Tracheophyta</taxon>
        <taxon>Spermatophyta</taxon>
        <taxon>Magnoliopsida</taxon>
        <taxon>Liliopsida</taxon>
        <taxon>Asparagales</taxon>
        <taxon>Orchidaceae</taxon>
        <taxon>Apostasioideae</taxon>
        <taxon>Apostasia</taxon>
    </lineage>
</organism>
<feature type="compositionally biased region" description="Basic and acidic residues" evidence="1">
    <location>
        <begin position="61"/>
        <end position="100"/>
    </location>
</feature>
<evidence type="ECO:0000259" key="2">
    <source>
        <dbReference type="Pfam" id="PF15477"/>
    </source>
</evidence>
<sequence length="482" mass="55299">MDPVPLKESPENFDTKASFRKPLTDAANRKYRRHSPVGGSDSSSSDGSPKRELSSSPVHSLEGRSRASDDRARRYDGKEPDRDAGRVHYSRGSDSRRYSDKQAYGSSHIHRQGDYSGYNRHDDDLDRNYARSSRSGRESRGGHSDYTRHDSSFDRSRETSRNAEKYHCRDKSEASGHKSRDKEKEVKAPEHREPSRASSGSRQTNTRRDDKRVSEWDRRRERDDKDDRRVRRRSPSDYREDNAFSHEDLRRHAKDSPTDKESGNFRPKENLRKEYNDKGFEKHKENYTRYSEEDFQKGSDGYGADVSESKCYVDKTSNTLKEHSSSKKLKLDEEKSSSSSRQGRDASEKLTPGPVGLASNQADGAQDLNAAKIAAMKAAELVNKNLVGTGFMSNDQKKKLLWGNKKNTSEEQQGNRWDLQLFTDRERQEKFNKLMGVKGDAMPERKPDEKDVEKQKELQIDLEKQYTAGLRRRDGRTVGLGL</sequence>
<feature type="compositionally biased region" description="Basic and acidic residues" evidence="1">
    <location>
        <begin position="206"/>
        <end position="297"/>
    </location>
</feature>
<gene>
    <name evidence="3" type="ORF">AXF42_Ash011935</name>
</gene>
<feature type="region of interest" description="Disordered" evidence="1">
    <location>
        <begin position="1"/>
        <end position="362"/>
    </location>
</feature>
<accession>A0A2I0AW98</accession>
<feature type="compositionally biased region" description="Low complexity" evidence="1">
    <location>
        <begin position="38"/>
        <end position="47"/>
    </location>
</feature>
<dbReference type="STRING" id="1088818.A0A2I0AW98"/>
<dbReference type="OrthoDB" id="1928974at2759"/>
<keyword evidence="4" id="KW-1185">Reference proteome</keyword>
<feature type="domain" description="Small acidic protein-like" evidence="2">
    <location>
        <begin position="417"/>
        <end position="481"/>
    </location>
</feature>
<dbReference type="Pfam" id="PF15477">
    <property type="entry name" value="SMAP"/>
    <property type="match status" value="1"/>
</dbReference>
<evidence type="ECO:0000313" key="4">
    <source>
        <dbReference type="Proteomes" id="UP000236161"/>
    </source>
</evidence>
<feature type="compositionally biased region" description="Basic and acidic residues" evidence="1">
    <location>
        <begin position="119"/>
        <end position="195"/>
    </location>
</feature>
<dbReference type="InterPro" id="IPR028124">
    <property type="entry name" value="SMAP_dom"/>
</dbReference>
<evidence type="ECO:0000313" key="3">
    <source>
        <dbReference type="EMBL" id="PKA59810.1"/>
    </source>
</evidence>
<name>A0A2I0AW98_9ASPA</name>
<reference evidence="3 4" key="1">
    <citation type="journal article" date="2017" name="Nature">
        <title>The Apostasia genome and the evolution of orchids.</title>
        <authorList>
            <person name="Zhang G.Q."/>
            <person name="Liu K.W."/>
            <person name="Li Z."/>
            <person name="Lohaus R."/>
            <person name="Hsiao Y.Y."/>
            <person name="Niu S.C."/>
            <person name="Wang J.Y."/>
            <person name="Lin Y.C."/>
            <person name="Xu Q."/>
            <person name="Chen L.J."/>
            <person name="Yoshida K."/>
            <person name="Fujiwara S."/>
            <person name="Wang Z.W."/>
            <person name="Zhang Y.Q."/>
            <person name="Mitsuda N."/>
            <person name="Wang M."/>
            <person name="Liu G.H."/>
            <person name="Pecoraro L."/>
            <person name="Huang H.X."/>
            <person name="Xiao X.J."/>
            <person name="Lin M."/>
            <person name="Wu X.Y."/>
            <person name="Wu W.L."/>
            <person name="Chen Y.Y."/>
            <person name="Chang S.B."/>
            <person name="Sakamoto S."/>
            <person name="Ohme-Takagi M."/>
            <person name="Yagi M."/>
            <person name="Zeng S.J."/>
            <person name="Shen C.Y."/>
            <person name="Yeh C.M."/>
            <person name="Luo Y.B."/>
            <person name="Tsai W.C."/>
            <person name="Van de Peer Y."/>
            <person name="Liu Z.J."/>
        </authorList>
    </citation>
    <scope>NUCLEOTIDE SEQUENCE [LARGE SCALE GENOMIC DNA]</scope>
    <source>
        <strain evidence="4">cv. Shenzhen</strain>
        <tissue evidence="3">Stem</tissue>
    </source>
</reference>